<dbReference type="InterPro" id="IPR050090">
    <property type="entry name" value="Tyrosine_recombinase_XerCD"/>
</dbReference>
<dbReference type="Gene3D" id="1.10.150.130">
    <property type="match status" value="1"/>
</dbReference>
<dbReference type="Proteomes" id="UP000429811">
    <property type="component" value="Unassembled WGS sequence"/>
</dbReference>
<dbReference type="AlphaFoldDB" id="A0A174QHT6"/>
<evidence type="ECO:0000256" key="2">
    <source>
        <dbReference type="ARBA" id="ARBA00008857"/>
    </source>
</evidence>
<dbReference type="Pfam" id="PF00589">
    <property type="entry name" value="Phage_integrase"/>
    <property type="match status" value="1"/>
</dbReference>
<dbReference type="SUPFAM" id="SSF56349">
    <property type="entry name" value="DNA breaking-rejoining enzymes"/>
    <property type="match status" value="1"/>
</dbReference>
<feature type="coiled-coil region" evidence="7">
    <location>
        <begin position="37"/>
        <end position="64"/>
    </location>
</feature>
<sequence length="526" mass="60077">MGKRRKKGEGSVRQRKDGRWEGRVVISYDEKGLPRTKNVLAKTKRECQEKLKQLRETVTGSKTEKVRPEMPFGEWLDFWYQNYVKPQIRPTTQANYEAKIYQHIIPELGKIPLNQLAQKDLQQFYARMKTGGRLIRTEQFGKGLSDSMVRGLHAACRSALEKAVQEGLIRTNPAVGCKLPPKRGREMQVLGREELQRFLIQAQAEGYFELFLLDLCTGLRRGELLALQWDDLDFKTGTLTVNKQVYEVKGRLQVSIPKTRASIRRLVLPPGVVEVLRQYRETVDSRWMFPSPVKEDMPMTPGAVRRRLQIILERAGCKRIRFHDLRHTFATLSLENGMDVKTLSAMLGHVSAATTLDIYTHVTGDMQTEAAAKIDRGLGNEVLGSPEQAEQGSVEDFQPVLRKTRKPGTGCISQINDHLFEGRYSPTWPDGTKHSKCVYAHTQEECEAKLKVLIQQMNAERQALRDKMRGITPPDKLTKTQKKIWLFMKFHPDVTSYRAIARGAGVTRHTAAKWYEMMRGMLGRAA</sequence>
<dbReference type="GO" id="GO:0015074">
    <property type="term" value="P:DNA integration"/>
    <property type="evidence" value="ECO:0007669"/>
    <property type="project" value="UniProtKB-KW"/>
</dbReference>
<evidence type="ECO:0000313" key="13">
    <source>
        <dbReference type="Proteomes" id="UP000434475"/>
    </source>
</evidence>
<evidence type="ECO:0000256" key="6">
    <source>
        <dbReference type="PROSITE-ProRule" id="PRU01248"/>
    </source>
</evidence>
<dbReference type="PROSITE" id="PS51898">
    <property type="entry name" value="TYR_RECOMBINASE"/>
    <property type="match status" value="1"/>
</dbReference>
<keyword evidence="5" id="KW-0233">DNA recombination</keyword>
<dbReference type="EMBL" id="WKPO01000021">
    <property type="protein sequence ID" value="MSB49801.1"/>
    <property type="molecule type" value="Genomic_DNA"/>
</dbReference>
<organism evidence="11 12">
    <name type="scientific">Flavonifractor plautii</name>
    <name type="common">Fusobacterium plautii</name>
    <dbReference type="NCBI Taxonomy" id="292800"/>
    <lineage>
        <taxon>Bacteria</taxon>
        <taxon>Bacillati</taxon>
        <taxon>Bacillota</taxon>
        <taxon>Clostridia</taxon>
        <taxon>Eubacteriales</taxon>
        <taxon>Oscillospiraceae</taxon>
        <taxon>Flavonifractor</taxon>
    </lineage>
</organism>
<dbReference type="InterPro" id="IPR013762">
    <property type="entry name" value="Integrase-like_cat_sf"/>
</dbReference>
<keyword evidence="3" id="KW-0229">DNA integration</keyword>
<dbReference type="GO" id="GO:0003677">
    <property type="term" value="F:DNA binding"/>
    <property type="evidence" value="ECO:0007669"/>
    <property type="project" value="UniProtKB-UniRule"/>
</dbReference>
<evidence type="ECO:0000256" key="5">
    <source>
        <dbReference type="ARBA" id="ARBA00023172"/>
    </source>
</evidence>
<dbReference type="Pfam" id="PF14659">
    <property type="entry name" value="Phage_int_SAM_3"/>
    <property type="match status" value="1"/>
</dbReference>
<evidence type="ECO:0000313" key="12">
    <source>
        <dbReference type="Proteomes" id="UP000429811"/>
    </source>
</evidence>
<evidence type="ECO:0000313" key="10">
    <source>
        <dbReference type="EMBL" id="MSB22010.1"/>
    </source>
</evidence>
<comment type="function">
    <text evidence="1">Site-specific tyrosine recombinase, which acts by catalyzing the cutting and rejoining of the recombining DNA molecules.</text>
</comment>
<dbReference type="PROSITE" id="PS51900">
    <property type="entry name" value="CB"/>
    <property type="match status" value="1"/>
</dbReference>
<evidence type="ECO:0000259" key="8">
    <source>
        <dbReference type="PROSITE" id="PS51898"/>
    </source>
</evidence>
<evidence type="ECO:0000256" key="1">
    <source>
        <dbReference type="ARBA" id="ARBA00003283"/>
    </source>
</evidence>
<feature type="domain" description="Tyr recombinase" evidence="8">
    <location>
        <begin position="185"/>
        <end position="372"/>
    </location>
</feature>
<gene>
    <name evidence="11" type="ORF">GKE90_14035</name>
    <name evidence="10" type="ORF">GKE97_21270</name>
</gene>
<dbReference type="EMBL" id="WKPR01000031">
    <property type="protein sequence ID" value="MSB22010.1"/>
    <property type="molecule type" value="Genomic_DNA"/>
</dbReference>
<evidence type="ECO:0000259" key="9">
    <source>
        <dbReference type="PROSITE" id="PS51900"/>
    </source>
</evidence>
<dbReference type="GO" id="GO:0006310">
    <property type="term" value="P:DNA recombination"/>
    <property type="evidence" value="ECO:0007669"/>
    <property type="project" value="UniProtKB-KW"/>
</dbReference>
<evidence type="ECO:0000256" key="7">
    <source>
        <dbReference type="SAM" id="Coils"/>
    </source>
</evidence>
<dbReference type="RefSeq" id="WP_009260455.1">
    <property type="nucleotide sequence ID" value="NZ_CP084007.1"/>
</dbReference>
<dbReference type="InterPro" id="IPR010998">
    <property type="entry name" value="Integrase_recombinase_N"/>
</dbReference>
<evidence type="ECO:0000256" key="3">
    <source>
        <dbReference type="ARBA" id="ARBA00022908"/>
    </source>
</evidence>
<keyword evidence="7" id="KW-0175">Coiled coil</keyword>
<dbReference type="InterPro" id="IPR004107">
    <property type="entry name" value="Integrase_SAM-like_N"/>
</dbReference>
<name>A0A174QHT6_FLAPL</name>
<evidence type="ECO:0000313" key="11">
    <source>
        <dbReference type="EMBL" id="MSB49801.1"/>
    </source>
</evidence>
<dbReference type="InterPro" id="IPR011010">
    <property type="entry name" value="DNA_brk_join_enz"/>
</dbReference>
<dbReference type="InterPro" id="IPR044068">
    <property type="entry name" value="CB"/>
</dbReference>
<comment type="similarity">
    <text evidence="2">Belongs to the 'phage' integrase family.</text>
</comment>
<accession>A0A174QHT6</accession>
<feature type="domain" description="Core-binding (CB)" evidence="9">
    <location>
        <begin position="70"/>
        <end position="164"/>
    </location>
</feature>
<dbReference type="Proteomes" id="UP000434475">
    <property type="component" value="Unassembled WGS sequence"/>
</dbReference>
<evidence type="ECO:0000256" key="4">
    <source>
        <dbReference type="ARBA" id="ARBA00023125"/>
    </source>
</evidence>
<dbReference type="Gene3D" id="1.10.443.10">
    <property type="entry name" value="Intergrase catalytic core"/>
    <property type="match status" value="1"/>
</dbReference>
<reference evidence="12 13" key="1">
    <citation type="journal article" date="2019" name="Nat. Med.">
        <title>A library of human gut bacterial isolates paired with longitudinal multiomics data enables mechanistic microbiome research.</title>
        <authorList>
            <person name="Poyet M."/>
            <person name="Groussin M."/>
            <person name="Gibbons S.M."/>
            <person name="Avila-Pacheco J."/>
            <person name="Jiang X."/>
            <person name="Kearney S.M."/>
            <person name="Perrotta A.R."/>
            <person name="Berdy B."/>
            <person name="Zhao S."/>
            <person name="Lieberman T.D."/>
            <person name="Swanson P.K."/>
            <person name="Smith M."/>
            <person name="Roesemann S."/>
            <person name="Alexander J.E."/>
            <person name="Rich S.A."/>
            <person name="Livny J."/>
            <person name="Vlamakis H."/>
            <person name="Clish C."/>
            <person name="Bullock K."/>
            <person name="Deik A."/>
            <person name="Scott J."/>
            <person name="Pierce K.A."/>
            <person name="Xavier R.J."/>
            <person name="Alm E.J."/>
        </authorList>
    </citation>
    <scope>NUCLEOTIDE SEQUENCE [LARGE SCALE GENOMIC DNA]</scope>
    <source>
        <strain evidence="10 13">BIOML-A2</strain>
        <strain evidence="11 12">BIOML-A5</strain>
    </source>
</reference>
<dbReference type="InterPro" id="IPR002104">
    <property type="entry name" value="Integrase_catalytic"/>
</dbReference>
<dbReference type="PANTHER" id="PTHR30349">
    <property type="entry name" value="PHAGE INTEGRASE-RELATED"/>
    <property type="match status" value="1"/>
</dbReference>
<proteinExistence type="inferred from homology"/>
<protein>
    <submittedName>
        <fullName evidence="11">Tyrosine-type recombinase/integrase</fullName>
    </submittedName>
</protein>
<dbReference type="CDD" id="cd01189">
    <property type="entry name" value="INT_ICEBs1_C_like"/>
    <property type="match status" value="1"/>
</dbReference>
<comment type="caution">
    <text evidence="11">The sequence shown here is derived from an EMBL/GenBank/DDBJ whole genome shotgun (WGS) entry which is preliminary data.</text>
</comment>
<dbReference type="PANTHER" id="PTHR30349:SF64">
    <property type="entry name" value="PROPHAGE INTEGRASE INTD-RELATED"/>
    <property type="match status" value="1"/>
</dbReference>
<keyword evidence="4 6" id="KW-0238">DNA-binding</keyword>